<keyword evidence="2" id="KW-0812">Transmembrane</keyword>
<gene>
    <name evidence="3" type="ORF">STAS_22758</name>
</gene>
<evidence type="ECO:0000256" key="1">
    <source>
        <dbReference type="SAM" id="MobiDB-lite"/>
    </source>
</evidence>
<dbReference type="EMBL" id="BKCP01007293">
    <property type="protein sequence ID" value="GER45780.1"/>
    <property type="molecule type" value="Genomic_DNA"/>
</dbReference>
<feature type="region of interest" description="Disordered" evidence="1">
    <location>
        <begin position="93"/>
        <end position="116"/>
    </location>
</feature>
<proteinExistence type="predicted"/>
<keyword evidence="2" id="KW-0472">Membrane</keyword>
<dbReference type="GO" id="GO:0016301">
    <property type="term" value="F:kinase activity"/>
    <property type="evidence" value="ECO:0007669"/>
    <property type="project" value="UniProtKB-KW"/>
</dbReference>
<evidence type="ECO:0000256" key="2">
    <source>
        <dbReference type="SAM" id="Phobius"/>
    </source>
</evidence>
<dbReference type="Proteomes" id="UP000325081">
    <property type="component" value="Unassembled WGS sequence"/>
</dbReference>
<dbReference type="AlphaFoldDB" id="A0A5A7QL15"/>
<keyword evidence="4" id="KW-1185">Reference proteome</keyword>
<comment type="caution">
    <text evidence="3">The sequence shown here is derived from an EMBL/GenBank/DDBJ whole genome shotgun (WGS) entry which is preliminary data.</text>
</comment>
<evidence type="ECO:0000313" key="4">
    <source>
        <dbReference type="Proteomes" id="UP000325081"/>
    </source>
</evidence>
<keyword evidence="3" id="KW-0808">Transferase</keyword>
<sequence length="170" mass="19162">MVNSPQTKKPDKRVVDVGMMDQPLGGWKVTRRSTCLADSQPNPAAININRMPEGTHLTRFDIFLWFLSYVMVSRIETTCDEMSSGTVVTQLRRRRHHSPAPLPIPRSRSTSPSALRALRPRIRRRCHTASDAGGVVSLISLTIGVLPVPVWFSATFERRTCSPGQRQRRE</sequence>
<accession>A0A5A7QL15</accession>
<organism evidence="3 4">
    <name type="scientific">Striga asiatica</name>
    <name type="common">Asiatic witchweed</name>
    <name type="synonym">Buchnera asiatica</name>
    <dbReference type="NCBI Taxonomy" id="4170"/>
    <lineage>
        <taxon>Eukaryota</taxon>
        <taxon>Viridiplantae</taxon>
        <taxon>Streptophyta</taxon>
        <taxon>Embryophyta</taxon>
        <taxon>Tracheophyta</taxon>
        <taxon>Spermatophyta</taxon>
        <taxon>Magnoliopsida</taxon>
        <taxon>eudicotyledons</taxon>
        <taxon>Gunneridae</taxon>
        <taxon>Pentapetalae</taxon>
        <taxon>asterids</taxon>
        <taxon>lamiids</taxon>
        <taxon>Lamiales</taxon>
        <taxon>Orobanchaceae</taxon>
        <taxon>Buchnereae</taxon>
        <taxon>Striga</taxon>
    </lineage>
</organism>
<evidence type="ECO:0000313" key="3">
    <source>
        <dbReference type="EMBL" id="GER45780.1"/>
    </source>
</evidence>
<name>A0A5A7QL15_STRAF</name>
<keyword evidence="3" id="KW-0418">Kinase</keyword>
<protein>
    <submittedName>
        <fullName evidence="3">Signal transduction histidine kinase</fullName>
    </submittedName>
</protein>
<keyword evidence="2" id="KW-1133">Transmembrane helix</keyword>
<reference evidence="4" key="1">
    <citation type="journal article" date="2019" name="Curr. Biol.">
        <title>Genome Sequence of Striga asiatica Provides Insight into the Evolution of Plant Parasitism.</title>
        <authorList>
            <person name="Yoshida S."/>
            <person name="Kim S."/>
            <person name="Wafula E.K."/>
            <person name="Tanskanen J."/>
            <person name="Kim Y.M."/>
            <person name="Honaas L."/>
            <person name="Yang Z."/>
            <person name="Spallek T."/>
            <person name="Conn C.E."/>
            <person name="Ichihashi Y."/>
            <person name="Cheong K."/>
            <person name="Cui S."/>
            <person name="Der J.P."/>
            <person name="Gundlach H."/>
            <person name="Jiao Y."/>
            <person name="Hori C."/>
            <person name="Ishida J.K."/>
            <person name="Kasahara H."/>
            <person name="Kiba T."/>
            <person name="Kim M.S."/>
            <person name="Koo N."/>
            <person name="Laohavisit A."/>
            <person name="Lee Y.H."/>
            <person name="Lumba S."/>
            <person name="McCourt P."/>
            <person name="Mortimer J.C."/>
            <person name="Mutuku J.M."/>
            <person name="Nomura T."/>
            <person name="Sasaki-Sekimoto Y."/>
            <person name="Seto Y."/>
            <person name="Wang Y."/>
            <person name="Wakatake T."/>
            <person name="Sakakibara H."/>
            <person name="Demura T."/>
            <person name="Yamaguchi S."/>
            <person name="Yoneyama K."/>
            <person name="Manabe R.I."/>
            <person name="Nelson D.C."/>
            <person name="Schulman A.H."/>
            <person name="Timko M.P."/>
            <person name="dePamphilis C.W."/>
            <person name="Choi D."/>
            <person name="Shirasu K."/>
        </authorList>
    </citation>
    <scope>NUCLEOTIDE SEQUENCE [LARGE SCALE GENOMIC DNA]</scope>
    <source>
        <strain evidence="4">cv. UVA1</strain>
    </source>
</reference>
<feature type="transmembrane region" description="Helical" evidence="2">
    <location>
        <begin position="129"/>
        <end position="152"/>
    </location>
</feature>